<feature type="domain" description="TLC" evidence="6">
    <location>
        <begin position="44"/>
        <end position="203"/>
    </location>
</feature>
<dbReference type="GO" id="GO:0055088">
    <property type="term" value="P:lipid homeostasis"/>
    <property type="evidence" value="ECO:0007669"/>
    <property type="project" value="TreeGrafter"/>
</dbReference>
<evidence type="ECO:0000256" key="4">
    <source>
        <dbReference type="ARBA" id="ARBA00023136"/>
    </source>
</evidence>
<dbReference type="PANTHER" id="PTHR13439:SF0">
    <property type="entry name" value="TOPOISOMERASE I DAMAGE AFFECTED PROTEIN 4"/>
    <property type="match status" value="1"/>
</dbReference>
<dbReference type="Pfam" id="PF03798">
    <property type="entry name" value="TRAM_LAG1_CLN8"/>
    <property type="match status" value="1"/>
</dbReference>
<sequence>MSVLGKAAQERRPFTAGLLHDWVNVAALTAIFALSAAALESGEESSLHTIVIAVTAAYLVSDALWIALQPDMVKTPVSVILHHLVTLIVIVEPMFYESHRVNASRALLVEINTVLLTLRRLLGRPAWCELGFYLTWAVIRLIWFPALGTALLASTFGWTSPLAALPPPLTALVVEVRPPAIRSYASLSFAAVVLLQFYWTCAMGRGMCKSGANRESRKERSLESEPSAPANFRYLALALLSTGLIAGSLLYWMLPGTLSEGQVRSDL</sequence>
<dbReference type="InterPro" id="IPR006634">
    <property type="entry name" value="TLC-dom"/>
</dbReference>
<proteinExistence type="predicted"/>
<keyword evidence="2 5" id="KW-0812">Transmembrane</keyword>
<evidence type="ECO:0000256" key="5">
    <source>
        <dbReference type="SAM" id="Phobius"/>
    </source>
</evidence>
<evidence type="ECO:0000259" key="6">
    <source>
        <dbReference type="Pfam" id="PF03798"/>
    </source>
</evidence>
<feature type="transmembrane region" description="Helical" evidence="5">
    <location>
        <begin position="179"/>
        <end position="199"/>
    </location>
</feature>
<comment type="caution">
    <text evidence="7">The sequence shown here is derived from an EMBL/GenBank/DDBJ whole genome shotgun (WGS) entry which is preliminary data.</text>
</comment>
<evidence type="ECO:0000313" key="8">
    <source>
        <dbReference type="Proteomes" id="UP000601435"/>
    </source>
</evidence>
<evidence type="ECO:0000256" key="1">
    <source>
        <dbReference type="ARBA" id="ARBA00004141"/>
    </source>
</evidence>
<organism evidence="7 8">
    <name type="scientific">Symbiodinium necroappetens</name>
    <dbReference type="NCBI Taxonomy" id="1628268"/>
    <lineage>
        <taxon>Eukaryota</taxon>
        <taxon>Sar</taxon>
        <taxon>Alveolata</taxon>
        <taxon>Dinophyceae</taxon>
        <taxon>Suessiales</taxon>
        <taxon>Symbiodiniaceae</taxon>
        <taxon>Symbiodinium</taxon>
    </lineage>
</organism>
<keyword evidence="4 5" id="KW-0472">Membrane</keyword>
<reference evidence="7" key="1">
    <citation type="submission" date="2021-02" db="EMBL/GenBank/DDBJ databases">
        <authorList>
            <person name="Dougan E. K."/>
            <person name="Rhodes N."/>
            <person name="Thang M."/>
            <person name="Chan C."/>
        </authorList>
    </citation>
    <scope>NUCLEOTIDE SEQUENCE</scope>
</reference>
<feature type="transmembrane region" description="Helical" evidence="5">
    <location>
        <begin position="45"/>
        <end position="67"/>
    </location>
</feature>
<feature type="transmembrane region" description="Helical" evidence="5">
    <location>
        <begin position="102"/>
        <end position="118"/>
    </location>
</feature>
<gene>
    <name evidence="7" type="primary">NMA1</name>
    <name evidence="7" type="ORF">SNEC2469_LOCUS26606</name>
</gene>
<feature type="transmembrane region" description="Helical" evidence="5">
    <location>
        <begin position="79"/>
        <end position="96"/>
    </location>
</feature>
<feature type="transmembrane region" description="Helical" evidence="5">
    <location>
        <begin position="234"/>
        <end position="254"/>
    </location>
</feature>
<comment type="subcellular location">
    <subcellularLocation>
        <location evidence="1">Membrane</location>
        <topology evidence="1">Multi-pass membrane protein</topology>
    </subcellularLocation>
</comment>
<dbReference type="EMBL" id="CAJNJA010054474">
    <property type="protein sequence ID" value="CAE7853552.1"/>
    <property type="molecule type" value="Genomic_DNA"/>
</dbReference>
<dbReference type="Proteomes" id="UP000601435">
    <property type="component" value="Unassembled WGS sequence"/>
</dbReference>
<evidence type="ECO:0000256" key="2">
    <source>
        <dbReference type="ARBA" id="ARBA00022692"/>
    </source>
</evidence>
<feature type="transmembrane region" description="Helical" evidence="5">
    <location>
        <begin position="21"/>
        <end position="39"/>
    </location>
</feature>
<dbReference type="GO" id="GO:0016020">
    <property type="term" value="C:membrane"/>
    <property type="evidence" value="ECO:0007669"/>
    <property type="project" value="UniProtKB-SubCell"/>
</dbReference>
<dbReference type="InterPro" id="IPR050846">
    <property type="entry name" value="TLCD"/>
</dbReference>
<dbReference type="PANTHER" id="PTHR13439">
    <property type="entry name" value="CT120 PROTEIN"/>
    <property type="match status" value="1"/>
</dbReference>
<evidence type="ECO:0000256" key="3">
    <source>
        <dbReference type="ARBA" id="ARBA00022989"/>
    </source>
</evidence>
<keyword evidence="3 5" id="KW-1133">Transmembrane helix</keyword>
<keyword evidence="8" id="KW-1185">Reference proteome</keyword>
<dbReference type="AlphaFoldDB" id="A0A813A3X1"/>
<dbReference type="OrthoDB" id="422187at2759"/>
<protein>
    <submittedName>
        <fullName evidence="7">NMA1 protein</fullName>
    </submittedName>
</protein>
<name>A0A813A3X1_9DINO</name>
<feature type="transmembrane region" description="Helical" evidence="5">
    <location>
        <begin position="130"/>
        <end position="159"/>
    </location>
</feature>
<dbReference type="GO" id="GO:0005783">
    <property type="term" value="C:endoplasmic reticulum"/>
    <property type="evidence" value="ECO:0007669"/>
    <property type="project" value="TreeGrafter"/>
</dbReference>
<accession>A0A813A3X1</accession>
<evidence type="ECO:0000313" key="7">
    <source>
        <dbReference type="EMBL" id="CAE7853552.1"/>
    </source>
</evidence>